<evidence type="ECO:0000313" key="1">
    <source>
        <dbReference type="EMBL" id="SES73609.1"/>
    </source>
</evidence>
<dbReference type="AlphaFoldDB" id="A0A1H9YWT2"/>
<proteinExistence type="predicted"/>
<organism evidence="1 2">
    <name type="scientific">[Clostridium] polysaccharolyticum</name>
    <dbReference type="NCBI Taxonomy" id="29364"/>
    <lineage>
        <taxon>Bacteria</taxon>
        <taxon>Bacillati</taxon>
        <taxon>Bacillota</taxon>
        <taxon>Clostridia</taxon>
        <taxon>Lachnospirales</taxon>
        <taxon>Lachnospiraceae</taxon>
    </lineage>
</organism>
<gene>
    <name evidence="1" type="ORF">SAMN04487772_102230</name>
</gene>
<reference evidence="1 2" key="1">
    <citation type="submission" date="2016-10" db="EMBL/GenBank/DDBJ databases">
        <authorList>
            <person name="de Groot N.N."/>
        </authorList>
    </citation>
    <scope>NUCLEOTIDE SEQUENCE [LARGE SCALE GENOMIC DNA]</scope>
    <source>
        <strain evidence="1 2">DSM 1801</strain>
    </source>
</reference>
<evidence type="ECO:0008006" key="3">
    <source>
        <dbReference type="Google" id="ProtNLM"/>
    </source>
</evidence>
<dbReference type="RefSeq" id="WP_092475873.1">
    <property type="nucleotide sequence ID" value="NZ_FOHN01000002.1"/>
</dbReference>
<protein>
    <recommendedName>
        <fullName evidence="3">Endosialidase</fullName>
    </recommendedName>
</protein>
<name>A0A1H9YWT2_9FIRM</name>
<dbReference type="STRING" id="29364.SAMN04487772_102230"/>
<dbReference type="Proteomes" id="UP000199800">
    <property type="component" value="Unassembled WGS sequence"/>
</dbReference>
<keyword evidence="2" id="KW-1185">Reference proteome</keyword>
<dbReference type="OrthoDB" id="1923633at2"/>
<dbReference type="EMBL" id="FOHN01000002">
    <property type="protein sequence ID" value="SES73609.1"/>
    <property type="molecule type" value="Genomic_DNA"/>
</dbReference>
<sequence>MAIIEELIREDAQGTLSFGNYKLDHKSKVSDFEHNGDLYKVKTFKEITKLERNGLFVYESVPGTAVESLSLSEEGIEFTVEGDEDAQITLELEPEKEYTVVMNDANMGTMKTNLGGKLVFSVELEEQERVKVRVVKL</sequence>
<evidence type="ECO:0000313" key="2">
    <source>
        <dbReference type="Proteomes" id="UP000199800"/>
    </source>
</evidence>
<accession>A0A1H9YWT2</accession>